<evidence type="ECO:0000313" key="3">
    <source>
        <dbReference type="Proteomes" id="UP000663792"/>
    </source>
</evidence>
<dbReference type="EMBL" id="JAERWK010000008">
    <property type="protein sequence ID" value="MBM9466788.1"/>
    <property type="molecule type" value="Genomic_DNA"/>
</dbReference>
<dbReference type="Gene3D" id="3.30.530.20">
    <property type="match status" value="1"/>
</dbReference>
<dbReference type="SUPFAM" id="SSF55961">
    <property type="entry name" value="Bet v1-like"/>
    <property type="match status" value="1"/>
</dbReference>
<feature type="domain" description="Coenzyme Q-binding protein COQ10 START" evidence="1">
    <location>
        <begin position="11"/>
        <end position="134"/>
    </location>
</feature>
<comment type="caution">
    <text evidence="2">The sequence shown here is derived from an EMBL/GenBank/DDBJ whole genome shotgun (WGS) entry which is preliminary data.</text>
</comment>
<dbReference type="InterPro" id="IPR023393">
    <property type="entry name" value="START-like_dom_sf"/>
</dbReference>
<protein>
    <submittedName>
        <fullName evidence="2">SRPBCC family protein</fullName>
    </submittedName>
</protein>
<organism evidence="2 3">
    <name type="scientific">Nakamurella leprariae</name>
    <dbReference type="NCBI Taxonomy" id="2803911"/>
    <lineage>
        <taxon>Bacteria</taxon>
        <taxon>Bacillati</taxon>
        <taxon>Actinomycetota</taxon>
        <taxon>Actinomycetes</taxon>
        <taxon>Nakamurellales</taxon>
        <taxon>Nakamurellaceae</taxon>
        <taxon>Nakamurella</taxon>
    </lineage>
</organism>
<dbReference type="Proteomes" id="UP000663792">
    <property type="component" value="Unassembled WGS sequence"/>
</dbReference>
<reference evidence="2" key="1">
    <citation type="submission" date="2021-01" db="EMBL/GenBank/DDBJ databases">
        <title>YIM 132084 draft genome.</title>
        <authorList>
            <person name="An D."/>
        </authorList>
    </citation>
    <scope>NUCLEOTIDE SEQUENCE</scope>
    <source>
        <strain evidence="2">YIM 132084</strain>
    </source>
</reference>
<gene>
    <name evidence="2" type="ORF">JL106_05770</name>
</gene>
<keyword evidence="3" id="KW-1185">Reference proteome</keyword>
<dbReference type="RefSeq" id="WP_205259751.1">
    <property type="nucleotide sequence ID" value="NZ_JAERWK010000008.1"/>
</dbReference>
<accession>A0A938YFD3</accession>
<dbReference type="InterPro" id="IPR005031">
    <property type="entry name" value="COQ10_START"/>
</dbReference>
<evidence type="ECO:0000259" key="1">
    <source>
        <dbReference type="Pfam" id="PF03364"/>
    </source>
</evidence>
<dbReference type="AlphaFoldDB" id="A0A938YFD3"/>
<evidence type="ECO:0000313" key="2">
    <source>
        <dbReference type="EMBL" id="MBM9466788.1"/>
    </source>
</evidence>
<proteinExistence type="predicted"/>
<name>A0A938YFD3_9ACTN</name>
<dbReference type="Pfam" id="PF03364">
    <property type="entry name" value="Polyketide_cyc"/>
    <property type="match status" value="1"/>
</dbReference>
<sequence length="159" mass="16766">MSAPVPVGTPVSARADDIFTSFTDLGSIPTRSAAVTSVEVQGDPTGTGGSLSRWKVRFGGGMLHWSEIDRLDPVARELAFEVVDGDIPDFSGRWHVTTADDRVVASFSATFDLGLPELDEALAPVAGRELVTAVTDILRGVLGPGARSDRAEHRPVVPA</sequence>